<dbReference type="Gene3D" id="1.20.120.1760">
    <property type="match status" value="1"/>
</dbReference>
<evidence type="ECO:0000256" key="16">
    <source>
        <dbReference type="ARBA" id="ARBA00023264"/>
    </source>
</evidence>
<evidence type="ECO:0000256" key="20">
    <source>
        <dbReference type="SAM" id="Phobius"/>
    </source>
</evidence>
<evidence type="ECO:0000256" key="10">
    <source>
        <dbReference type="ARBA" id="ARBA00022679"/>
    </source>
</evidence>
<keyword evidence="14 20" id="KW-0472">Membrane</keyword>
<keyword evidence="13" id="KW-0443">Lipid metabolism</keyword>
<dbReference type="FunFam" id="1.20.120.1760:FF:000004">
    <property type="entry name" value="CDP-diacylglycerol--glycerol-3-phosphate 3-phosphatidyltransferase"/>
    <property type="match status" value="1"/>
</dbReference>
<comment type="subcellular location">
    <subcellularLocation>
        <location evidence="2">Cell membrane</location>
        <topology evidence="2">Multi-pass membrane protein</topology>
    </subcellularLocation>
</comment>
<evidence type="ECO:0000256" key="7">
    <source>
        <dbReference type="ARBA" id="ARBA00014944"/>
    </source>
</evidence>
<evidence type="ECO:0000256" key="5">
    <source>
        <dbReference type="ARBA" id="ARBA00010441"/>
    </source>
</evidence>
<dbReference type="UniPathway" id="UPA00084">
    <property type="reaction ID" value="UER00503"/>
</dbReference>
<dbReference type="InterPro" id="IPR043130">
    <property type="entry name" value="CDP-OH_PTrfase_TM_dom"/>
</dbReference>
<evidence type="ECO:0000256" key="15">
    <source>
        <dbReference type="ARBA" id="ARBA00023209"/>
    </source>
</evidence>
<dbReference type="PROSITE" id="PS00379">
    <property type="entry name" value="CDP_ALCOHOL_P_TRANSF"/>
    <property type="match status" value="1"/>
</dbReference>
<dbReference type="PANTHER" id="PTHR14269">
    <property type="entry name" value="CDP-DIACYLGLYCEROL--GLYCEROL-3-PHOSPHATE 3-PHOSPHATIDYLTRANSFERASE-RELATED"/>
    <property type="match status" value="1"/>
</dbReference>
<evidence type="ECO:0000256" key="19">
    <source>
        <dbReference type="RuleBase" id="RU003750"/>
    </source>
</evidence>
<keyword evidence="22" id="KW-1185">Reference proteome</keyword>
<dbReference type="GO" id="GO:0005886">
    <property type="term" value="C:plasma membrane"/>
    <property type="evidence" value="ECO:0007669"/>
    <property type="project" value="UniProtKB-SubCell"/>
</dbReference>
<keyword evidence="11 20" id="KW-0812">Transmembrane</keyword>
<proteinExistence type="inferred from homology"/>
<evidence type="ECO:0000256" key="11">
    <source>
        <dbReference type="ARBA" id="ARBA00022692"/>
    </source>
</evidence>
<organism evidence="21 22">
    <name type="scientific">Candidatus Pseudoramibacter fermentans</name>
    <dbReference type="NCBI Taxonomy" id="2594427"/>
    <lineage>
        <taxon>Bacteria</taxon>
        <taxon>Bacillati</taxon>
        <taxon>Bacillota</taxon>
        <taxon>Clostridia</taxon>
        <taxon>Eubacteriales</taxon>
        <taxon>Eubacteriaceae</taxon>
        <taxon>Pseudoramibacter</taxon>
    </lineage>
</organism>
<keyword evidence="16" id="KW-1208">Phospholipid metabolism</keyword>
<evidence type="ECO:0000256" key="13">
    <source>
        <dbReference type="ARBA" id="ARBA00023098"/>
    </source>
</evidence>
<sequence length="180" mass="20020">MNLPNKITIFRMICIPFFVAAMEINFPQHQLIALIIFCVASYSDHLDGHIARSRHLITDFGKFMDPLADKLLTASAFICLVESHQIFAWIVIIIIAREFAITGLRTLAASSGVVIAAGKLGKAKTVSQMITIILMILSAWLPDIYPLWLLGNIMIYVALALTIISGIEYFVNNKNVIQSK</sequence>
<comment type="function">
    <text evidence="1">This protein catalyzes the committed step to the synthesis of the acidic phospholipids.</text>
</comment>
<evidence type="ECO:0000256" key="18">
    <source>
        <dbReference type="NCBIfam" id="TIGR00560"/>
    </source>
</evidence>
<dbReference type="EMBL" id="VOGB01000004">
    <property type="protein sequence ID" value="MQM73110.1"/>
    <property type="molecule type" value="Genomic_DNA"/>
</dbReference>
<feature type="transmembrane region" description="Helical" evidence="20">
    <location>
        <begin position="7"/>
        <end position="26"/>
    </location>
</feature>
<feature type="transmembrane region" description="Helical" evidence="20">
    <location>
        <begin position="71"/>
        <end position="95"/>
    </location>
</feature>
<evidence type="ECO:0000256" key="8">
    <source>
        <dbReference type="ARBA" id="ARBA00022475"/>
    </source>
</evidence>
<evidence type="ECO:0000256" key="9">
    <source>
        <dbReference type="ARBA" id="ARBA00022516"/>
    </source>
</evidence>
<dbReference type="PANTHER" id="PTHR14269:SF62">
    <property type="entry name" value="CDP-DIACYLGLYCEROL--GLYCEROL-3-PHOSPHATE 3-PHOSPHATIDYLTRANSFERASE 1, CHLOROPLASTIC"/>
    <property type="match status" value="1"/>
</dbReference>
<dbReference type="AlphaFoldDB" id="A0A6L5GTJ1"/>
<gene>
    <name evidence="21" type="primary">pgsA</name>
    <name evidence="21" type="ORF">FRC53_06785</name>
</gene>
<keyword evidence="9" id="KW-0444">Lipid biosynthesis</keyword>
<reference evidence="21" key="1">
    <citation type="journal article" date="2020" name="Appl. Environ. Microbiol.">
        <title>Medium-Chain Fatty Acid Synthesis by 'Candidatus Weimeria bifida' gen. nov., sp. nov., and 'Candidatus Pseudoramibacter fermentans' sp. nov.</title>
        <authorList>
            <person name="Scarborough M.J."/>
            <person name="Myers K.S."/>
            <person name="Donohue T.J."/>
            <person name="Noguera D.R."/>
        </authorList>
    </citation>
    <scope>NUCLEOTIDE SEQUENCE</scope>
    <source>
        <strain evidence="21">EUB1.1</strain>
    </source>
</reference>
<dbReference type="GO" id="GO:0008444">
    <property type="term" value="F:CDP-diacylglycerol-glycerol-3-phosphate 3-phosphatidyltransferase activity"/>
    <property type="evidence" value="ECO:0007669"/>
    <property type="project" value="UniProtKB-UniRule"/>
</dbReference>
<keyword evidence="10 19" id="KW-0808">Transferase</keyword>
<feature type="transmembrane region" description="Helical" evidence="20">
    <location>
        <begin position="125"/>
        <end position="141"/>
    </location>
</feature>
<comment type="similarity">
    <text evidence="5 19">Belongs to the CDP-alcohol phosphatidyltransferase class-I family.</text>
</comment>
<evidence type="ECO:0000256" key="4">
    <source>
        <dbReference type="ARBA" id="ARBA00005189"/>
    </source>
</evidence>
<dbReference type="NCBIfam" id="TIGR00560">
    <property type="entry name" value="pgsA"/>
    <property type="match status" value="1"/>
</dbReference>
<evidence type="ECO:0000256" key="2">
    <source>
        <dbReference type="ARBA" id="ARBA00004651"/>
    </source>
</evidence>
<dbReference type="Pfam" id="PF01066">
    <property type="entry name" value="CDP-OH_P_transf"/>
    <property type="match status" value="1"/>
</dbReference>
<accession>A0A6L5GTJ1</accession>
<feature type="transmembrane region" description="Helical" evidence="20">
    <location>
        <begin position="147"/>
        <end position="171"/>
    </location>
</feature>
<name>A0A6L5GTJ1_9FIRM</name>
<dbReference type="InterPro" id="IPR048254">
    <property type="entry name" value="CDP_ALCOHOL_P_TRANSF_CS"/>
</dbReference>
<dbReference type="EC" id="2.7.8.5" evidence="6 18"/>
<dbReference type="InterPro" id="IPR050324">
    <property type="entry name" value="CDP-alcohol_PTase-I"/>
</dbReference>
<keyword evidence="12 20" id="KW-1133">Transmembrane helix</keyword>
<evidence type="ECO:0000313" key="21">
    <source>
        <dbReference type="EMBL" id="MQM73110.1"/>
    </source>
</evidence>
<evidence type="ECO:0000256" key="1">
    <source>
        <dbReference type="ARBA" id="ARBA00003973"/>
    </source>
</evidence>
<evidence type="ECO:0000313" key="22">
    <source>
        <dbReference type="Proteomes" id="UP000473648"/>
    </source>
</evidence>
<comment type="pathway">
    <text evidence="3">Phospholipid metabolism; phosphatidylglycerol biosynthesis; phosphatidylglycerol from CDP-diacylglycerol: step 1/2.</text>
</comment>
<dbReference type="InterPro" id="IPR004570">
    <property type="entry name" value="Phosphatidylglycerol_P_synth"/>
</dbReference>
<comment type="pathway">
    <text evidence="4">Lipid metabolism.</text>
</comment>
<dbReference type="InterPro" id="IPR000462">
    <property type="entry name" value="CDP-OH_P_trans"/>
</dbReference>
<evidence type="ECO:0000256" key="12">
    <source>
        <dbReference type="ARBA" id="ARBA00022989"/>
    </source>
</evidence>
<dbReference type="PIRSF" id="PIRSF000847">
    <property type="entry name" value="Phos_ph_gly_syn"/>
    <property type="match status" value="1"/>
</dbReference>
<keyword evidence="8" id="KW-1003">Cell membrane</keyword>
<evidence type="ECO:0000256" key="3">
    <source>
        <dbReference type="ARBA" id="ARBA00005042"/>
    </source>
</evidence>
<evidence type="ECO:0000256" key="14">
    <source>
        <dbReference type="ARBA" id="ARBA00023136"/>
    </source>
</evidence>
<evidence type="ECO:0000256" key="6">
    <source>
        <dbReference type="ARBA" id="ARBA00013170"/>
    </source>
</evidence>
<dbReference type="GO" id="GO:0006655">
    <property type="term" value="P:phosphatidylglycerol biosynthetic process"/>
    <property type="evidence" value="ECO:0007669"/>
    <property type="project" value="UniProtKB-UniPathway"/>
</dbReference>
<comment type="catalytic activity">
    <reaction evidence="17">
        <text>a CDP-1,2-diacyl-sn-glycerol + sn-glycerol 3-phosphate = a 1,2-diacyl-sn-glycero-3-phospho-(1'-sn-glycero-3'-phosphate) + CMP + H(+)</text>
        <dbReference type="Rhea" id="RHEA:12593"/>
        <dbReference type="ChEBI" id="CHEBI:15378"/>
        <dbReference type="ChEBI" id="CHEBI:57597"/>
        <dbReference type="ChEBI" id="CHEBI:58332"/>
        <dbReference type="ChEBI" id="CHEBI:60110"/>
        <dbReference type="ChEBI" id="CHEBI:60377"/>
        <dbReference type="EC" id="2.7.8.5"/>
    </reaction>
</comment>
<evidence type="ECO:0000256" key="17">
    <source>
        <dbReference type="ARBA" id="ARBA00048586"/>
    </source>
</evidence>
<keyword evidence="15" id="KW-0594">Phospholipid biosynthesis</keyword>
<comment type="caution">
    <text evidence="21">The sequence shown here is derived from an EMBL/GenBank/DDBJ whole genome shotgun (WGS) entry which is preliminary data.</text>
</comment>
<protein>
    <recommendedName>
        <fullName evidence="7 18">CDP-diacylglycerol--glycerol-3-phosphate 3-phosphatidyltransferase</fullName>
        <ecNumber evidence="6 18">2.7.8.5</ecNumber>
    </recommendedName>
</protein>
<dbReference type="Proteomes" id="UP000473648">
    <property type="component" value="Unassembled WGS sequence"/>
</dbReference>